<evidence type="ECO:0000259" key="12">
    <source>
        <dbReference type="Pfam" id="PF08544"/>
    </source>
</evidence>
<dbReference type="EC" id="2.7.1.148" evidence="2 10"/>
<dbReference type="GO" id="GO:0005524">
    <property type="term" value="F:ATP binding"/>
    <property type="evidence" value="ECO:0007669"/>
    <property type="project" value="UniProtKB-UniRule"/>
</dbReference>
<evidence type="ECO:0000313" key="13">
    <source>
        <dbReference type="EMBL" id="MCB8883346.1"/>
    </source>
</evidence>
<evidence type="ECO:0000313" key="14">
    <source>
        <dbReference type="Proteomes" id="UP000721844"/>
    </source>
</evidence>
<evidence type="ECO:0000256" key="5">
    <source>
        <dbReference type="ARBA" id="ARBA00022741"/>
    </source>
</evidence>
<dbReference type="Gene3D" id="3.30.70.890">
    <property type="entry name" value="GHMP kinase, C-terminal domain"/>
    <property type="match status" value="1"/>
</dbReference>
<comment type="pathway">
    <text evidence="10">Isoprenoid biosynthesis; isopentenyl diphosphate biosynthesis via DXP pathway; isopentenyl diphosphate from 1-deoxy-D-xylulose 5-phosphate: step 3/6.</text>
</comment>
<dbReference type="Pfam" id="PF00288">
    <property type="entry name" value="GHMP_kinases_N"/>
    <property type="match status" value="1"/>
</dbReference>
<proteinExistence type="inferred from homology"/>
<keyword evidence="14" id="KW-1185">Reference proteome</keyword>
<dbReference type="NCBIfam" id="TIGR00154">
    <property type="entry name" value="ispE"/>
    <property type="match status" value="1"/>
</dbReference>
<dbReference type="Gene3D" id="3.30.230.10">
    <property type="match status" value="1"/>
</dbReference>
<comment type="catalytic activity">
    <reaction evidence="10">
        <text>4-CDP-2-C-methyl-D-erythritol + ATP = 4-CDP-2-C-methyl-D-erythritol 2-phosphate + ADP + H(+)</text>
        <dbReference type="Rhea" id="RHEA:18437"/>
        <dbReference type="ChEBI" id="CHEBI:15378"/>
        <dbReference type="ChEBI" id="CHEBI:30616"/>
        <dbReference type="ChEBI" id="CHEBI:57823"/>
        <dbReference type="ChEBI" id="CHEBI:57919"/>
        <dbReference type="ChEBI" id="CHEBI:456216"/>
        <dbReference type="EC" id="2.7.1.148"/>
    </reaction>
</comment>
<dbReference type="InterPro" id="IPR006204">
    <property type="entry name" value="GHMP_kinase_N_dom"/>
</dbReference>
<dbReference type="SUPFAM" id="SSF55060">
    <property type="entry name" value="GHMP Kinase, C-terminal domain"/>
    <property type="match status" value="1"/>
</dbReference>
<organism evidence="13 14">
    <name type="scientific">Acidisoma cellulosilyticum</name>
    <dbReference type="NCBI Taxonomy" id="2802395"/>
    <lineage>
        <taxon>Bacteria</taxon>
        <taxon>Pseudomonadati</taxon>
        <taxon>Pseudomonadota</taxon>
        <taxon>Alphaproteobacteria</taxon>
        <taxon>Acetobacterales</taxon>
        <taxon>Acidocellaceae</taxon>
        <taxon>Acidisoma</taxon>
    </lineage>
</organism>
<dbReference type="HAMAP" id="MF_00061">
    <property type="entry name" value="IspE"/>
    <property type="match status" value="1"/>
</dbReference>
<evidence type="ECO:0000256" key="6">
    <source>
        <dbReference type="ARBA" id="ARBA00022777"/>
    </source>
</evidence>
<dbReference type="InterPro" id="IPR036554">
    <property type="entry name" value="GHMP_kinase_C_sf"/>
</dbReference>
<dbReference type="PIRSF" id="PIRSF010376">
    <property type="entry name" value="IspE"/>
    <property type="match status" value="1"/>
</dbReference>
<keyword evidence="6 10" id="KW-0418">Kinase</keyword>
<keyword evidence="8 10" id="KW-0414">Isoprene biosynthesis</keyword>
<feature type="domain" description="GHMP kinase N-terminal" evidence="11">
    <location>
        <begin position="71"/>
        <end position="146"/>
    </location>
</feature>
<comment type="function">
    <text evidence="10">Catalyzes the phosphorylation of the position 2 hydroxy group of 4-diphosphocytidyl-2C-methyl-D-erythritol.</text>
</comment>
<evidence type="ECO:0000259" key="11">
    <source>
        <dbReference type="Pfam" id="PF00288"/>
    </source>
</evidence>
<comment type="similarity">
    <text evidence="1 10">Belongs to the GHMP kinase family. IspE subfamily.</text>
</comment>
<dbReference type="InterPro" id="IPR020568">
    <property type="entry name" value="Ribosomal_Su5_D2-typ_SF"/>
</dbReference>
<sequence>MLSKAEALGFAPAKVNLTLRVTGRRPDGYHLLDSLVVFADVGDRLSVAPGDGLSLAVTGPFGGPLAAEPDNLVLRAGRLLAEAAGVAPNAALVLEKNLPIASGIGGGSADAAAALRLLSDFWGVALDAAMLQAIALKLGADVPVCLGCAALRMAGIGEVLSPVPVLPPLGLVLANPGLPCPTPAIFRARAAAGAGFSPADGVPEQGFSAPADFARALAASGNDLEDAAIAVQPAIGTVLATLRTVPDLLLARMSGSGATCFGLFPTTAVAAQAAAAMRRDGWWVWGGGLYEPPLRAL</sequence>
<feature type="domain" description="GHMP kinase C-terminal" evidence="12">
    <location>
        <begin position="212"/>
        <end position="279"/>
    </location>
</feature>
<name>A0A963Z6E5_9PROT</name>
<dbReference type="EMBL" id="JAESVA010000012">
    <property type="protein sequence ID" value="MCB8883346.1"/>
    <property type="molecule type" value="Genomic_DNA"/>
</dbReference>
<evidence type="ECO:0000256" key="4">
    <source>
        <dbReference type="ARBA" id="ARBA00022679"/>
    </source>
</evidence>
<evidence type="ECO:0000256" key="7">
    <source>
        <dbReference type="ARBA" id="ARBA00022840"/>
    </source>
</evidence>
<dbReference type="InterPro" id="IPR014721">
    <property type="entry name" value="Ribsml_uS5_D2-typ_fold_subgr"/>
</dbReference>
<keyword evidence="4 10" id="KW-0808">Transferase</keyword>
<keyword evidence="7 10" id="KW-0067">ATP-binding</keyword>
<accession>A0A963Z6E5</accession>
<dbReference type="GO" id="GO:0050515">
    <property type="term" value="F:4-(cytidine 5'-diphospho)-2-C-methyl-D-erythritol kinase activity"/>
    <property type="evidence" value="ECO:0007669"/>
    <property type="project" value="UniProtKB-UniRule"/>
</dbReference>
<evidence type="ECO:0000256" key="2">
    <source>
        <dbReference type="ARBA" id="ARBA00012052"/>
    </source>
</evidence>
<dbReference type="PANTHER" id="PTHR43527">
    <property type="entry name" value="4-DIPHOSPHOCYTIDYL-2-C-METHYL-D-ERYTHRITOL KINASE, CHLOROPLASTIC"/>
    <property type="match status" value="1"/>
</dbReference>
<dbReference type="NCBIfam" id="NF011202">
    <property type="entry name" value="PRK14608.1"/>
    <property type="match status" value="1"/>
</dbReference>
<evidence type="ECO:0000256" key="3">
    <source>
        <dbReference type="ARBA" id="ARBA00017473"/>
    </source>
</evidence>
<feature type="binding site" evidence="10">
    <location>
        <begin position="99"/>
        <end position="109"/>
    </location>
    <ligand>
        <name>ATP</name>
        <dbReference type="ChEBI" id="CHEBI:30616"/>
    </ligand>
</feature>
<dbReference type="SUPFAM" id="SSF54211">
    <property type="entry name" value="Ribosomal protein S5 domain 2-like"/>
    <property type="match status" value="1"/>
</dbReference>
<reference evidence="13 14" key="1">
    <citation type="journal article" date="2021" name="Microorganisms">
        <title>Acidisoma silvae sp. nov. and Acidisomacellulosilytica sp. nov., Two Acidophilic Bacteria Isolated from Decaying Wood, Hydrolyzing Cellulose and Producing Poly-3-hydroxybutyrate.</title>
        <authorList>
            <person name="Mieszkin S."/>
            <person name="Pouder E."/>
            <person name="Uroz S."/>
            <person name="Simon-Colin C."/>
            <person name="Alain K."/>
        </authorList>
    </citation>
    <scope>NUCLEOTIDE SEQUENCE [LARGE SCALE GENOMIC DNA]</scope>
    <source>
        <strain evidence="13 14">HW T5.17</strain>
    </source>
</reference>
<keyword evidence="5 10" id="KW-0547">Nucleotide-binding</keyword>
<dbReference type="RefSeq" id="WP_227309997.1">
    <property type="nucleotide sequence ID" value="NZ_JAESVA010000012.1"/>
</dbReference>
<gene>
    <name evidence="10" type="primary">ispE</name>
    <name evidence="13" type="ORF">ACELLULO517_24060</name>
</gene>
<comment type="caution">
    <text evidence="13">The sequence shown here is derived from an EMBL/GenBank/DDBJ whole genome shotgun (WGS) entry which is preliminary data.</text>
</comment>
<dbReference type="GO" id="GO:0016114">
    <property type="term" value="P:terpenoid biosynthetic process"/>
    <property type="evidence" value="ECO:0007669"/>
    <property type="project" value="UniProtKB-UniRule"/>
</dbReference>
<evidence type="ECO:0000256" key="9">
    <source>
        <dbReference type="ARBA" id="ARBA00032554"/>
    </source>
</evidence>
<protein>
    <recommendedName>
        <fullName evidence="3 10">4-diphosphocytidyl-2-C-methyl-D-erythritol kinase</fullName>
        <shortName evidence="10">CMK</shortName>
        <ecNumber evidence="2 10">2.7.1.148</ecNumber>
    </recommendedName>
    <alternativeName>
        <fullName evidence="9 10">4-(cytidine-5'-diphospho)-2-C-methyl-D-erythritol kinase</fullName>
    </alternativeName>
</protein>
<evidence type="ECO:0000256" key="1">
    <source>
        <dbReference type="ARBA" id="ARBA00009684"/>
    </source>
</evidence>
<evidence type="ECO:0000256" key="10">
    <source>
        <dbReference type="HAMAP-Rule" id="MF_00061"/>
    </source>
</evidence>
<dbReference type="Pfam" id="PF08544">
    <property type="entry name" value="GHMP_kinases_C"/>
    <property type="match status" value="1"/>
</dbReference>
<dbReference type="InterPro" id="IPR013750">
    <property type="entry name" value="GHMP_kinase_C_dom"/>
</dbReference>
<dbReference type="Proteomes" id="UP000721844">
    <property type="component" value="Unassembled WGS sequence"/>
</dbReference>
<feature type="active site" evidence="10">
    <location>
        <position position="141"/>
    </location>
</feature>
<dbReference type="GO" id="GO:0019288">
    <property type="term" value="P:isopentenyl diphosphate biosynthetic process, methylerythritol 4-phosphate pathway"/>
    <property type="evidence" value="ECO:0007669"/>
    <property type="project" value="UniProtKB-UniRule"/>
</dbReference>
<dbReference type="AlphaFoldDB" id="A0A963Z6E5"/>
<feature type="active site" evidence="10">
    <location>
        <position position="14"/>
    </location>
</feature>
<dbReference type="InterPro" id="IPR004424">
    <property type="entry name" value="IspE"/>
</dbReference>
<evidence type="ECO:0000256" key="8">
    <source>
        <dbReference type="ARBA" id="ARBA00023229"/>
    </source>
</evidence>
<dbReference type="PANTHER" id="PTHR43527:SF2">
    <property type="entry name" value="4-DIPHOSPHOCYTIDYL-2-C-METHYL-D-ERYTHRITOL KINASE, CHLOROPLASTIC"/>
    <property type="match status" value="1"/>
</dbReference>